<dbReference type="PANTHER" id="PTHR39083">
    <property type="entry name" value="CYCLIC DI-GMP-BINDING PROTEIN"/>
    <property type="match status" value="1"/>
</dbReference>
<keyword evidence="8" id="KW-1185">Reference proteome</keyword>
<keyword evidence="5 6" id="KW-0472">Membrane</keyword>
<evidence type="ECO:0000313" key="8">
    <source>
        <dbReference type="Proteomes" id="UP000051330"/>
    </source>
</evidence>
<gene>
    <name evidence="7" type="ORF">FD09_GL001530</name>
</gene>
<dbReference type="STRING" id="1423792.FD09_GL001530"/>
<dbReference type="AlphaFoldDB" id="A0A0R1MX94"/>
<evidence type="ECO:0000256" key="1">
    <source>
        <dbReference type="ARBA" id="ARBA00004162"/>
    </source>
</evidence>
<dbReference type="Proteomes" id="UP000051330">
    <property type="component" value="Unassembled WGS sequence"/>
</dbReference>
<evidence type="ECO:0000256" key="5">
    <source>
        <dbReference type="ARBA" id="ARBA00023136"/>
    </source>
</evidence>
<dbReference type="PATRIC" id="fig|1423792.3.peg.1547"/>
<dbReference type="InterPro" id="IPR018513">
    <property type="entry name" value="Cell_synthase_bac"/>
</dbReference>
<dbReference type="PANTHER" id="PTHR39083:SF1">
    <property type="entry name" value="CYCLIC DI-GMP-BINDING PROTEIN"/>
    <property type="match status" value="1"/>
</dbReference>
<evidence type="ECO:0000256" key="2">
    <source>
        <dbReference type="ARBA" id="ARBA00022475"/>
    </source>
</evidence>
<comment type="caution">
    <text evidence="7">The sequence shown here is derived from an EMBL/GenBank/DDBJ whole genome shotgun (WGS) entry which is preliminary data.</text>
</comment>
<protein>
    <submittedName>
        <fullName evidence="7">Cellulose synthase catalytic subunit</fullName>
    </submittedName>
</protein>
<sequence>MLLILLVWGKRPAQAADLTYTQPMQNVTQSLTGDGITSNAYFVREDYWEVHQAKFVLHYQVSQLADRQSSDITVLLNGVKFSSFRPQNSAGLQTQTIDIPLRLLQGSNNLQLMGQVLNTVAGQTQRVQTPANWLTVYPESNVNFTYALKAPDATIRSFYAHFSGLDTISNGLSGIAVPAAPRNAELTAATYALAGYTRVMTNEQEQVPIAPFGTANLAKRTYQVVVARADRLPAVVKDKISTADLQKGAVIRTVYQNDHYYLIVTAKTDALLIKAARFAANQELMSQTKAATKIVTNTTRTFSSSLQDHNGHYPLTTTGTQLTGADHQTAAYFVQLPMDQTNASGSQVRLRLRYAQNLDFDRSLVTVYINNTPIGSRRLTKAGANGTNITLAVPANLAVGNAISVRVAFDLDLPGSTASNNDQTPWAAVDPASEIFVRTKPMTDQLFSNYPSMFLQNDQFNQIALVRPAKMTEADFATLTNIINLLGNFAKRNTGSVAYYTGKPAASVLANHNVIAFGTPRANAYIRSLQPQLYFQFNKNFTGFISNEKLSIEAGYGRRLGTAQLLRSLVNKNNTVLVVTGATPQMAYLGSTQINFQKNIVNHQGDLIAVDTDNQVYDYRFKKQANPVAKKSPVKRLLKRSSLVIFLAVAGVMLIMSTVVVVFLLRKYGHRQGKRGEQK</sequence>
<dbReference type="GO" id="GO:0005886">
    <property type="term" value="C:plasma membrane"/>
    <property type="evidence" value="ECO:0007669"/>
    <property type="project" value="UniProtKB-SubCell"/>
</dbReference>
<evidence type="ECO:0000256" key="6">
    <source>
        <dbReference type="SAM" id="Phobius"/>
    </source>
</evidence>
<dbReference type="EMBL" id="AZEC01000020">
    <property type="protein sequence ID" value="KRL08763.1"/>
    <property type="molecule type" value="Genomic_DNA"/>
</dbReference>
<evidence type="ECO:0000256" key="3">
    <source>
        <dbReference type="ARBA" id="ARBA00022692"/>
    </source>
</evidence>
<dbReference type="GO" id="GO:0006011">
    <property type="term" value="P:UDP-alpha-D-glucose metabolic process"/>
    <property type="evidence" value="ECO:0007669"/>
    <property type="project" value="InterPro"/>
</dbReference>
<organism evidence="7 8">
    <name type="scientific">Schleiferilactobacillus perolens DSM 12744</name>
    <dbReference type="NCBI Taxonomy" id="1423792"/>
    <lineage>
        <taxon>Bacteria</taxon>
        <taxon>Bacillati</taxon>
        <taxon>Bacillota</taxon>
        <taxon>Bacilli</taxon>
        <taxon>Lactobacillales</taxon>
        <taxon>Lactobacillaceae</taxon>
        <taxon>Schleiferilactobacillus</taxon>
    </lineage>
</organism>
<feature type="transmembrane region" description="Helical" evidence="6">
    <location>
        <begin position="643"/>
        <end position="665"/>
    </location>
</feature>
<comment type="subcellular location">
    <subcellularLocation>
        <location evidence="1">Cell membrane</location>
        <topology evidence="1">Single-pass membrane protein</topology>
    </subcellularLocation>
</comment>
<accession>A0A0R1MX94</accession>
<evidence type="ECO:0000256" key="4">
    <source>
        <dbReference type="ARBA" id="ARBA00022989"/>
    </source>
</evidence>
<evidence type="ECO:0000313" key="7">
    <source>
        <dbReference type="EMBL" id="KRL08763.1"/>
    </source>
</evidence>
<proteinExistence type="predicted"/>
<name>A0A0R1MX94_9LACO</name>
<keyword evidence="3 6" id="KW-0812">Transmembrane</keyword>
<dbReference type="Pfam" id="PF03170">
    <property type="entry name" value="BcsB"/>
    <property type="match status" value="1"/>
</dbReference>
<keyword evidence="4 6" id="KW-1133">Transmembrane helix</keyword>
<dbReference type="Gene3D" id="2.60.120.260">
    <property type="entry name" value="Galactose-binding domain-like"/>
    <property type="match status" value="2"/>
</dbReference>
<keyword evidence="2" id="KW-1003">Cell membrane</keyword>
<dbReference type="RefSeq" id="WP_235812306.1">
    <property type="nucleotide sequence ID" value="NZ_AZEC01000020.1"/>
</dbReference>
<reference evidence="7 8" key="1">
    <citation type="journal article" date="2015" name="Genome Announc.">
        <title>Expanding the biotechnology potential of lactobacilli through comparative genomics of 213 strains and associated genera.</title>
        <authorList>
            <person name="Sun Z."/>
            <person name="Harris H.M."/>
            <person name="McCann A."/>
            <person name="Guo C."/>
            <person name="Argimon S."/>
            <person name="Zhang W."/>
            <person name="Yang X."/>
            <person name="Jeffery I.B."/>
            <person name="Cooney J.C."/>
            <person name="Kagawa T.F."/>
            <person name="Liu W."/>
            <person name="Song Y."/>
            <person name="Salvetti E."/>
            <person name="Wrobel A."/>
            <person name="Rasinkangas P."/>
            <person name="Parkhill J."/>
            <person name="Rea M.C."/>
            <person name="O'Sullivan O."/>
            <person name="Ritari J."/>
            <person name="Douillard F.P."/>
            <person name="Paul Ross R."/>
            <person name="Yang R."/>
            <person name="Briner A.E."/>
            <person name="Felis G.E."/>
            <person name="de Vos W.M."/>
            <person name="Barrangou R."/>
            <person name="Klaenhammer T.R."/>
            <person name="Caufield P.W."/>
            <person name="Cui Y."/>
            <person name="Zhang H."/>
            <person name="O'Toole P.W."/>
        </authorList>
    </citation>
    <scope>NUCLEOTIDE SEQUENCE [LARGE SCALE GENOMIC DNA]</scope>
    <source>
        <strain evidence="7 8">DSM 12744</strain>
    </source>
</reference>